<dbReference type="RefSeq" id="WP_123214215.1">
    <property type="nucleotide sequence ID" value="NZ_RJTM01000003.1"/>
</dbReference>
<dbReference type="OrthoDB" id="6400719at2"/>
<evidence type="ECO:0000313" key="2">
    <source>
        <dbReference type="EMBL" id="RNL94598.1"/>
    </source>
</evidence>
<dbReference type="Proteomes" id="UP000267469">
    <property type="component" value="Unassembled WGS sequence"/>
</dbReference>
<keyword evidence="1" id="KW-0472">Membrane</keyword>
<dbReference type="AlphaFoldDB" id="A0A3N0F361"/>
<feature type="transmembrane region" description="Helical" evidence="1">
    <location>
        <begin position="6"/>
        <end position="22"/>
    </location>
</feature>
<comment type="caution">
    <text evidence="2">The sequence shown here is derived from an EMBL/GenBank/DDBJ whole genome shotgun (WGS) entry which is preliminary data.</text>
</comment>
<proteinExistence type="predicted"/>
<keyword evidence="1" id="KW-1133">Transmembrane helix</keyword>
<organism evidence="2 3">
    <name type="scientific">Sinomicrobium pectinilyticum</name>
    <dbReference type="NCBI Taxonomy" id="1084421"/>
    <lineage>
        <taxon>Bacteria</taxon>
        <taxon>Pseudomonadati</taxon>
        <taxon>Bacteroidota</taxon>
        <taxon>Flavobacteriia</taxon>
        <taxon>Flavobacteriales</taxon>
        <taxon>Flavobacteriaceae</taxon>
        <taxon>Sinomicrobium</taxon>
    </lineage>
</organism>
<keyword evidence="1" id="KW-0812">Transmembrane</keyword>
<keyword evidence="3" id="KW-1185">Reference proteome</keyword>
<feature type="transmembrane region" description="Helical" evidence="1">
    <location>
        <begin position="42"/>
        <end position="62"/>
    </location>
</feature>
<dbReference type="EMBL" id="RJTM01000003">
    <property type="protein sequence ID" value="RNL94598.1"/>
    <property type="molecule type" value="Genomic_DNA"/>
</dbReference>
<name>A0A3N0F361_SINP1</name>
<accession>A0A3N0F361</accession>
<protein>
    <submittedName>
        <fullName evidence="2">DUF4870 domain-containing protein</fullName>
    </submittedName>
</protein>
<feature type="transmembrane region" description="Helical" evidence="1">
    <location>
        <begin position="68"/>
        <end position="88"/>
    </location>
</feature>
<evidence type="ECO:0000256" key="1">
    <source>
        <dbReference type="SAM" id="Phobius"/>
    </source>
</evidence>
<reference evidence="2 3" key="1">
    <citation type="submission" date="2018-10" db="EMBL/GenBank/DDBJ databases">
        <title>Sinomicrobium pectinilyticum sp. nov., a pectinase-producing bacterium isolated from alkaline and saline soil, and emended description of the genus Sinomicrobium.</title>
        <authorList>
            <person name="Cheng B."/>
            <person name="Li C."/>
            <person name="Lai Q."/>
            <person name="Du M."/>
            <person name="Shao Z."/>
            <person name="Xu P."/>
            <person name="Yang C."/>
        </authorList>
    </citation>
    <scope>NUCLEOTIDE SEQUENCE [LARGE SCALE GENOMIC DNA]</scope>
    <source>
        <strain evidence="2 3">5DNS001</strain>
    </source>
</reference>
<gene>
    <name evidence="2" type="ORF">ED312_01395</name>
</gene>
<evidence type="ECO:0000313" key="3">
    <source>
        <dbReference type="Proteomes" id="UP000267469"/>
    </source>
</evidence>
<sequence length="108" mass="11699">MNARTISIVSYITIIGWIVAYLQHKGSEQKSALASYHLGQGLGVFIFAVILNIILSIIIRVVPSLGSILSLVGFVPLILLIFGIITAANEALKPVPLIGKFFEGKFNF</sequence>